<gene>
    <name evidence="1" type="ORF">SAMN05421504_108297</name>
</gene>
<sequence>MSTLSKIFRATLSALNIRKSDRHYRWYYYHHI</sequence>
<organism evidence="1 2">
    <name type="scientific">Amycolatopsis xylanica</name>
    <dbReference type="NCBI Taxonomy" id="589385"/>
    <lineage>
        <taxon>Bacteria</taxon>
        <taxon>Bacillati</taxon>
        <taxon>Actinomycetota</taxon>
        <taxon>Actinomycetes</taxon>
        <taxon>Pseudonocardiales</taxon>
        <taxon>Pseudonocardiaceae</taxon>
        <taxon>Amycolatopsis</taxon>
    </lineage>
</organism>
<keyword evidence="2" id="KW-1185">Reference proteome</keyword>
<accession>A0A1H3PME0</accession>
<dbReference type="Proteomes" id="UP000199515">
    <property type="component" value="Unassembled WGS sequence"/>
</dbReference>
<reference evidence="1 2" key="1">
    <citation type="submission" date="2016-10" db="EMBL/GenBank/DDBJ databases">
        <authorList>
            <person name="de Groot N.N."/>
        </authorList>
    </citation>
    <scope>NUCLEOTIDE SEQUENCE [LARGE SCALE GENOMIC DNA]</scope>
    <source>
        <strain evidence="1 2">CPCC 202699</strain>
    </source>
</reference>
<evidence type="ECO:0000313" key="1">
    <source>
        <dbReference type="EMBL" id="SDZ02203.1"/>
    </source>
</evidence>
<protein>
    <submittedName>
        <fullName evidence="1">Uncharacterized protein</fullName>
    </submittedName>
</protein>
<dbReference type="AlphaFoldDB" id="A0A1H3PME0"/>
<proteinExistence type="predicted"/>
<evidence type="ECO:0000313" key="2">
    <source>
        <dbReference type="Proteomes" id="UP000199515"/>
    </source>
</evidence>
<name>A0A1H3PME0_9PSEU</name>
<dbReference type="STRING" id="589385.SAMN05421504_108297"/>
<dbReference type="EMBL" id="FNON01000008">
    <property type="protein sequence ID" value="SDZ02203.1"/>
    <property type="molecule type" value="Genomic_DNA"/>
</dbReference>